<evidence type="ECO:0000256" key="4">
    <source>
        <dbReference type="ARBA" id="ARBA00022553"/>
    </source>
</evidence>
<dbReference type="GO" id="GO:0000155">
    <property type="term" value="F:phosphorelay sensor kinase activity"/>
    <property type="evidence" value="ECO:0007669"/>
    <property type="project" value="InterPro"/>
</dbReference>
<dbReference type="CDD" id="cd00130">
    <property type="entry name" value="PAS"/>
    <property type="match status" value="1"/>
</dbReference>
<evidence type="ECO:0000259" key="12">
    <source>
        <dbReference type="PROSITE" id="PS50109"/>
    </source>
</evidence>
<dbReference type="Gene3D" id="1.10.287.130">
    <property type="match status" value="1"/>
</dbReference>
<name>A0A917TCG0_9RHOB</name>
<dbReference type="GO" id="GO:0016020">
    <property type="term" value="C:membrane"/>
    <property type="evidence" value="ECO:0007669"/>
    <property type="project" value="UniProtKB-SubCell"/>
</dbReference>
<protein>
    <recommendedName>
        <fullName evidence="3">histidine kinase</fullName>
        <ecNumber evidence="3">2.7.13.3</ecNumber>
    </recommendedName>
</protein>
<dbReference type="NCBIfam" id="TIGR00229">
    <property type="entry name" value="sensory_box"/>
    <property type="match status" value="1"/>
</dbReference>
<proteinExistence type="predicted"/>
<dbReference type="SUPFAM" id="SSF55874">
    <property type="entry name" value="ATPase domain of HSP90 chaperone/DNA topoisomerase II/histidine kinase"/>
    <property type="match status" value="1"/>
</dbReference>
<evidence type="ECO:0000256" key="10">
    <source>
        <dbReference type="ARBA" id="ARBA00023136"/>
    </source>
</evidence>
<dbReference type="Pfam" id="PF00512">
    <property type="entry name" value="HisKA"/>
    <property type="match status" value="1"/>
</dbReference>
<dbReference type="InterPro" id="IPR003594">
    <property type="entry name" value="HATPase_dom"/>
</dbReference>
<keyword evidence="7" id="KW-0418">Kinase</keyword>
<feature type="domain" description="Histidine kinase" evidence="12">
    <location>
        <begin position="429"/>
        <end position="670"/>
    </location>
</feature>
<keyword evidence="8 11" id="KW-1133">Transmembrane helix</keyword>
<evidence type="ECO:0000256" key="5">
    <source>
        <dbReference type="ARBA" id="ARBA00022679"/>
    </source>
</evidence>
<dbReference type="EMBL" id="BMLF01000010">
    <property type="protein sequence ID" value="GGM17556.1"/>
    <property type="molecule type" value="Genomic_DNA"/>
</dbReference>
<dbReference type="RefSeq" id="WP_028284942.1">
    <property type="nucleotide sequence ID" value="NZ_BMLF01000010.1"/>
</dbReference>
<dbReference type="Proteomes" id="UP000649829">
    <property type="component" value="Unassembled WGS sequence"/>
</dbReference>
<dbReference type="Pfam" id="PF02518">
    <property type="entry name" value="HATPase_c"/>
    <property type="match status" value="1"/>
</dbReference>
<evidence type="ECO:0000256" key="7">
    <source>
        <dbReference type="ARBA" id="ARBA00022777"/>
    </source>
</evidence>
<dbReference type="PRINTS" id="PR00344">
    <property type="entry name" value="BCTRLSENSOR"/>
</dbReference>
<reference evidence="14" key="2">
    <citation type="submission" date="2020-09" db="EMBL/GenBank/DDBJ databases">
        <authorList>
            <person name="Sun Q."/>
            <person name="Zhou Y."/>
        </authorList>
    </citation>
    <scope>NUCLEOTIDE SEQUENCE</scope>
    <source>
        <strain evidence="14">CGMCC 1.6293</strain>
    </source>
</reference>
<dbReference type="Pfam" id="PF03924">
    <property type="entry name" value="CHASE"/>
    <property type="match status" value="1"/>
</dbReference>
<dbReference type="InterPro" id="IPR035965">
    <property type="entry name" value="PAS-like_dom_sf"/>
</dbReference>
<evidence type="ECO:0000313" key="15">
    <source>
        <dbReference type="Proteomes" id="UP000649829"/>
    </source>
</evidence>
<dbReference type="SMART" id="SM00388">
    <property type="entry name" value="HisKA"/>
    <property type="match status" value="1"/>
</dbReference>
<evidence type="ECO:0000256" key="1">
    <source>
        <dbReference type="ARBA" id="ARBA00000085"/>
    </source>
</evidence>
<dbReference type="EC" id="2.7.13.3" evidence="3"/>
<dbReference type="SUPFAM" id="SSF47384">
    <property type="entry name" value="Homodimeric domain of signal transducing histidine kinase"/>
    <property type="match status" value="1"/>
</dbReference>
<dbReference type="Gene3D" id="3.30.565.10">
    <property type="entry name" value="Histidine kinase-like ATPase, C-terminal domain"/>
    <property type="match status" value="1"/>
</dbReference>
<keyword evidence="6 11" id="KW-0812">Transmembrane</keyword>
<keyword evidence="5" id="KW-0808">Transferase</keyword>
<dbReference type="PANTHER" id="PTHR43047">
    <property type="entry name" value="TWO-COMPONENT HISTIDINE PROTEIN KINASE"/>
    <property type="match status" value="1"/>
</dbReference>
<sequence length="677" mass="73918">MERTAEFLRAKRITAAAAFTVLGILSVVIIRQDSLRHLDKVRDHVAADANEVAHGLEDKLFFLELFADRLGIVAGISGDVSPEMLERTADEILQYYPDIVTVSIAPDLKITHVAPRQGNEKALGLDYRETPGQFASVSEAIRTGSTTLSAPTELVQGGRSYILRHPVFVPGNEGARGDLWGVVSIAIPEDKLVHPLASDNQHGAIGPLEIAFKSLSGDGRILGNPEVYAKDPVLQGAEFLNKRWEVAAAPSNGWPSTSPNLLPIVAALLVLTVIMTAMSAWIQRLSKQRERALKLLTNAVDALNAGFVLYDEDDRLVICNDRFAAPFGLTKAEMRPGMRYATLIRLTAPFRAPEDQSQSEEDWIGERLHRHSCGQEFVVREPDGTWVKVSERRTADGFSVTVVSDITEQKDAQLAAEAANREKTEFLSNVTHELRTPLTVINGFAQLLATDTLLPQRGQFRASLAEPAPRFSRVREAGLALDAAVAQYGHRIAGSAQHMLTMVNDLLDWAEVERGRLHLEPRDVSAENVVNQVLDDLRSQAEGKGLALSADCEGQVIHADPKRLQQVLYNLIGNAIKFTDSGSIMVGVRLIEDAAVFVVEDTGCGIPAEHIERIFERFHQVDNSSTRSYGGFGLGLAIANEIVSAHGGRLWATSIPNKGSRFFFTLPQGKAVTAMAA</sequence>
<accession>A0A917TCG0</accession>
<dbReference type="CDD" id="cd00082">
    <property type="entry name" value="HisKA"/>
    <property type="match status" value="1"/>
</dbReference>
<dbReference type="InterPro" id="IPR036890">
    <property type="entry name" value="HATPase_C_sf"/>
</dbReference>
<dbReference type="InterPro" id="IPR003661">
    <property type="entry name" value="HisK_dim/P_dom"/>
</dbReference>
<dbReference type="InterPro" id="IPR006189">
    <property type="entry name" value="CHASE_dom"/>
</dbReference>
<dbReference type="Pfam" id="PF12860">
    <property type="entry name" value="PAS_7"/>
    <property type="match status" value="1"/>
</dbReference>
<dbReference type="Gene3D" id="3.30.450.20">
    <property type="entry name" value="PAS domain"/>
    <property type="match status" value="1"/>
</dbReference>
<dbReference type="Gene3D" id="3.30.450.350">
    <property type="entry name" value="CHASE domain"/>
    <property type="match status" value="1"/>
</dbReference>
<dbReference type="PANTHER" id="PTHR43047:SF64">
    <property type="entry name" value="HISTIDINE KINASE CONTAINING CHEY-HOMOLOGOUS RECEIVER DOMAIN AND PAS DOMAIN-RELATED"/>
    <property type="match status" value="1"/>
</dbReference>
<dbReference type="CDD" id="cd16922">
    <property type="entry name" value="HATPase_EvgS-ArcB-TorS-like"/>
    <property type="match status" value="1"/>
</dbReference>
<comment type="catalytic activity">
    <reaction evidence="1">
        <text>ATP + protein L-histidine = ADP + protein N-phospho-L-histidine.</text>
        <dbReference type="EC" id="2.7.13.3"/>
    </reaction>
</comment>
<evidence type="ECO:0000256" key="2">
    <source>
        <dbReference type="ARBA" id="ARBA00004370"/>
    </source>
</evidence>
<keyword evidence="10 11" id="KW-0472">Membrane</keyword>
<dbReference type="InterPro" id="IPR000014">
    <property type="entry name" value="PAS"/>
</dbReference>
<dbReference type="SUPFAM" id="SSF55785">
    <property type="entry name" value="PYP-like sensor domain (PAS domain)"/>
    <property type="match status" value="1"/>
</dbReference>
<keyword evidence="15" id="KW-1185">Reference proteome</keyword>
<feature type="transmembrane region" description="Helical" evidence="11">
    <location>
        <begin position="12"/>
        <end position="30"/>
    </location>
</feature>
<evidence type="ECO:0000256" key="11">
    <source>
        <dbReference type="SAM" id="Phobius"/>
    </source>
</evidence>
<evidence type="ECO:0000256" key="6">
    <source>
        <dbReference type="ARBA" id="ARBA00022692"/>
    </source>
</evidence>
<dbReference type="InterPro" id="IPR036097">
    <property type="entry name" value="HisK_dim/P_sf"/>
</dbReference>
<dbReference type="InterPro" id="IPR005467">
    <property type="entry name" value="His_kinase_dom"/>
</dbReference>
<keyword evidence="9" id="KW-0902">Two-component regulatory system</keyword>
<comment type="subcellular location">
    <subcellularLocation>
        <location evidence="2">Membrane</location>
    </subcellularLocation>
</comment>
<dbReference type="SMART" id="SM00387">
    <property type="entry name" value="HATPase_c"/>
    <property type="match status" value="1"/>
</dbReference>
<dbReference type="SMART" id="SM01079">
    <property type="entry name" value="CHASE"/>
    <property type="match status" value="1"/>
</dbReference>
<evidence type="ECO:0000256" key="3">
    <source>
        <dbReference type="ARBA" id="ARBA00012438"/>
    </source>
</evidence>
<dbReference type="InterPro" id="IPR042240">
    <property type="entry name" value="CHASE_sf"/>
</dbReference>
<dbReference type="PROSITE" id="PS50839">
    <property type="entry name" value="CHASE"/>
    <property type="match status" value="1"/>
</dbReference>
<gene>
    <name evidence="14" type="ORF">GCM10011534_44450</name>
</gene>
<organism evidence="14 15">
    <name type="scientific">Pseudooceanicola nanhaiensis</name>
    <dbReference type="NCBI Taxonomy" id="375761"/>
    <lineage>
        <taxon>Bacteria</taxon>
        <taxon>Pseudomonadati</taxon>
        <taxon>Pseudomonadota</taxon>
        <taxon>Alphaproteobacteria</taxon>
        <taxon>Rhodobacterales</taxon>
        <taxon>Paracoccaceae</taxon>
        <taxon>Pseudooceanicola</taxon>
    </lineage>
</organism>
<dbReference type="FunFam" id="3.30.565.10:FF:000010">
    <property type="entry name" value="Sensor histidine kinase RcsC"/>
    <property type="match status" value="1"/>
</dbReference>
<feature type="domain" description="CHASE" evidence="13">
    <location>
        <begin position="110"/>
        <end position="198"/>
    </location>
</feature>
<evidence type="ECO:0000313" key="14">
    <source>
        <dbReference type="EMBL" id="GGM17556.1"/>
    </source>
</evidence>
<reference evidence="14" key="1">
    <citation type="journal article" date="2014" name="Int. J. Syst. Evol. Microbiol.">
        <title>Complete genome sequence of Corynebacterium casei LMG S-19264T (=DSM 44701T), isolated from a smear-ripened cheese.</title>
        <authorList>
            <consortium name="US DOE Joint Genome Institute (JGI-PGF)"/>
            <person name="Walter F."/>
            <person name="Albersmeier A."/>
            <person name="Kalinowski J."/>
            <person name="Ruckert C."/>
        </authorList>
    </citation>
    <scope>NUCLEOTIDE SEQUENCE</scope>
    <source>
        <strain evidence="14">CGMCC 1.6293</strain>
    </source>
</reference>
<dbReference type="AlphaFoldDB" id="A0A917TCG0"/>
<dbReference type="PROSITE" id="PS50109">
    <property type="entry name" value="HIS_KIN"/>
    <property type="match status" value="1"/>
</dbReference>
<evidence type="ECO:0000256" key="8">
    <source>
        <dbReference type="ARBA" id="ARBA00022989"/>
    </source>
</evidence>
<evidence type="ECO:0000256" key="9">
    <source>
        <dbReference type="ARBA" id="ARBA00023012"/>
    </source>
</evidence>
<comment type="caution">
    <text evidence="14">The sequence shown here is derived from an EMBL/GenBank/DDBJ whole genome shotgun (WGS) entry which is preliminary data.</text>
</comment>
<keyword evidence="4" id="KW-0597">Phosphoprotein</keyword>
<dbReference type="InterPro" id="IPR004358">
    <property type="entry name" value="Sig_transdc_His_kin-like_C"/>
</dbReference>
<evidence type="ECO:0000259" key="13">
    <source>
        <dbReference type="PROSITE" id="PS50839"/>
    </source>
</evidence>